<sequence length="192" mass="21400">MKKLLLFAMLICSACMASNAQNTSGNCYRGFVDAGYDVGIGDYEFGRFVINTTHGYQFNPYIFLGAGTGFHFMSEYKTKDLDIALDTRESKVDIPVFANAHVNFTKRKVAPFVDGKAGTFVTNNGGMFWNISAGCRIATNEKQAVNISIGYAAEKLEFESFDRFNSSHDMSYTRKARVLNAECVTLRVGYEF</sequence>
<evidence type="ECO:0000313" key="5">
    <source>
        <dbReference type="Proteomes" id="UP000181870"/>
    </source>
</evidence>
<dbReference type="Proteomes" id="UP000181870">
    <property type="component" value="Unassembled WGS sequence"/>
</dbReference>
<keyword evidence="1 2" id="KW-0732">Signal</keyword>
<evidence type="ECO:0000256" key="1">
    <source>
        <dbReference type="ARBA" id="ARBA00022729"/>
    </source>
</evidence>
<dbReference type="AlphaFoldDB" id="A0A1G8EUR5"/>
<evidence type="ECO:0000313" key="4">
    <source>
        <dbReference type="EMBL" id="SDH73459.1"/>
    </source>
</evidence>
<dbReference type="SUPFAM" id="SSF56925">
    <property type="entry name" value="OMPA-like"/>
    <property type="match status" value="1"/>
</dbReference>
<dbReference type="InterPro" id="IPR011250">
    <property type="entry name" value="OMP/PagP_B-barrel"/>
</dbReference>
<feature type="chain" id="PRO_5010303359" evidence="2">
    <location>
        <begin position="21"/>
        <end position="192"/>
    </location>
</feature>
<protein>
    <submittedName>
        <fullName evidence="4">Outer membrane protein beta-barrel domain-containing protein</fullName>
    </submittedName>
</protein>
<accession>A0A1G8EUR5</accession>
<evidence type="ECO:0000256" key="2">
    <source>
        <dbReference type="SAM" id="SignalP"/>
    </source>
</evidence>
<name>A0A1G8EUR5_BACOV</name>
<gene>
    <name evidence="4" type="ORF">SAMN05192582_101192</name>
</gene>
<dbReference type="InterPro" id="IPR027385">
    <property type="entry name" value="Beta-barrel_OMP"/>
</dbReference>
<dbReference type="Pfam" id="PF13505">
    <property type="entry name" value="OMP_b-brl"/>
    <property type="match status" value="1"/>
</dbReference>
<dbReference type="EMBL" id="FNDO01000011">
    <property type="protein sequence ID" value="SDH73459.1"/>
    <property type="molecule type" value="Genomic_DNA"/>
</dbReference>
<organism evidence="4 5">
    <name type="scientific">Bacteroides ovatus</name>
    <dbReference type="NCBI Taxonomy" id="28116"/>
    <lineage>
        <taxon>Bacteria</taxon>
        <taxon>Pseudomonadati</taxon>
        <taxon>Bacteroidota</taxon>
        <taxon>Bacteroidia</taxon>
        <taxon>Bacteroidales</taxon>
        <taxon>Bacteroidaceae</taxon>
        <taxon>Bacteroides</taxon>
    </lineage>
</organism>
<feature type="signal peptide" evidence="2">
    <location>
        <begin position="1"/>
        <end position="20"/>
    </location>
</feature>
<feature type="domain" description="Outer membrane protein beta-barrel" evidence="3">
    <location>
        <begin position="7"/>
        <end position="192"/>
    </location>
</feature>
<proteinExistence type="predicted"/>
<reference evidence="5" key="1">
    <citation type="submission" date="2016-10" db="EMBL/GenBank/DDBJ databases">
        <authorList>
            <person name="Varghese N."/>
            <person name="Submissions S."/>
        </authorList>
    </citation>
    <scope>NUCLEOTIDE SEQUENCE [LARGE SCALE GENOMIC DNA]</scope>
    <source>
        <strain evidence="5">NLAE-zl-C57</strain>
    </source>
</reference>
<evidence type="ECO:0000259" key="3">
    <source>
        <dbReference type="Pfam" id="PF13505"/>
    </source>
</evidence>